<gene>
    <name evidence="8" type="ORF">AMOR_45340</name>
</gene>
<feature type="transmembrane region" description="Helical" evidence="7">
    <location>
        <begin position="146"/>
        <end position="168"/>
    </location>
</feature>
<feature type="transmembrane region" description="Helical" evidence="7">
    <location>
        <begin position="24"/>
        <end position="46"/>
    </location>
</feature>
<keyword evidence="4 7" id="KW-0812">Transmembrane</keyword>
<comment type="similarity">
    <text evidence="2">Belongs to the NrfD family.</text>
</comment>
<dbReference type="EMBL" id="AP025591">
    <property type="protein sequence ID" value="BDG05538.1"/>
    <property type="molecule type" value="Genomic_DNA"/>
</dbReference>
<feature type="transmembrane region" description="Helical" evidence="7">
    <location>
        <begin position="69"/>
        <end position="89"/>
    </location>
</feature>
<sequence>MRASDSFRSIEETVRATHERPGPAYWLALAIAGGVAAFGAWSYSLIVRGGLYWTGLERPGMWGNLITDFVFWVGIAHSGTLISAILFLFRARFRTAVYRVAEMMTVFAVMTAGLYPILHLGRPWFAYWLFPYPNQRELWVNFRSPLIWDVFAISTYLIVSTVFLLVGVAPDAAALRGRATGWRRRLYAVLAFGWRGTDEQWRHYTRAYLFFAAFATPLVVSVHSVVSWDFAVSVLPGWHSTLFPPYFVAGAILSGVAMVITILIPLRRAFRLEALITPRHLDMLARLVVLTGLIVTYSYATEILLALQEPAHDPERSTFLYRMSGPYAPVFWTMVTCNCLGPILLLSRRIRRRTPALLGICVAVNVGMWLERFNIVVTSLSHDRLPFDWRVYVPTWVEWAITFGAFGWFFLLFLLGLKILPPVSISELKEEAAHDAAHPDPGEEATHAR</sequence>
<feature type="transmembrane region" description="Helical" evidence="7">
    <location>
        <begin position="287"/>
        <end position="307"/>
    </location>
</feature>
<accession>A0ABN6N0M8</accession>
<feature type="transmembrane region" description="Helical" evidence="7">
    <location>
        <begin position="327"/>
        <end position="345"/>
    </location>
</feature>
<organism evidence="8 9">
    <name type="scientific">Anaeromyxobacter oryzae</name>
    <dbReference type="NCBI Taxonomy" id="2918170"/>
    <lineage>
        <taxon>Bacteria</taxon>
        <taxon>Pseudomonadati</taxon>
        <taxon>Myxococcota</taxon>
        <taxon>Myxococcia</taxon>
        <taxon>Myxococcales</taxon>
        <taxon>Cystobacterineae</taxon>
        <taxon>Anaeromyxobacteraceae</taxon>
        <taxon>Anaeromyxobacter</taxon>
    </lineage>
</organism>
<dbReference type="RefSeq" id="WP_248354462.1">
    <property type="nucleotide sequence ID" value="NZ_AP025591.1"/>
</dbReference>
<keyword evidence="3" id="KW-1003">Cell membrane</keyword>
<evidence type="ECO:0000256" key="7">
    <source>
        <dbReference type="SAM" id="Phobius"/>
    </source>
</evidence>
<dbReference type="PANTHER" id="PTHR43044:SF2">
    <property type="entry name" value="POLYSULPHIDE REDUCTASE NRFD"/>
    <property type="match status" value="1"/>
</dbReference>
<feature type="transmembrane region" description="Helical" evidence="7">
    <location>
        <begin position="357"/>
        <end position="376"/>
    </location>
</feature>
<dbReference type="InterPro" id="IPR005614">
    <property type="entry name" value="NrfD-like"/>
</dbReference>
<name>A0ABN6N0M8_9BACT</name>
<evidence type="ECO:0000256" key="3">
    <source>
        <dbReference type="ARBA" id="ARBA00022475"/>
    </source>
</evidence>
<evidence type="ECO:0000313" key="8">
    <source>
        <dbReference type="EMBL" id="BDG05538.1"/>
    </source>
</evidence>
<evidence type="ECO:0000256" key="5">
    <source>
        <dbReference type="ARBA" id="ARBA00022989"/>
    </source>
</evidence>
<evidence type="ECO:0000313" key="9">
    <source>
        <dbReference type="Proteomes" id="UP001162891"/>
    </source>
</evidence>
<evidence type="ECO:0000256" key="4">
    <source>
        <dbReference type="ARBA" id="ARBA00022692"/>
    </source>
</evidence>
<keyword evidence="9" id="KW-1185">Reference proteome</keyword>
<comment type="subcellular location">
    <subcellularLocation>
        <location evidence="1">Cell membrane</location>
        <topology evidence="1">Multi-pass membrane protein</topology>
    </subcellularLocation>
</comment>
<dbReference type="Pfam" id="PF03916">
    <property type="entry name" value="NrfD"/>
    <property type="match status" value="1"/>
</dbReference>
<dbReference type="Proteomes" id="UP001162891">
    <property type="component" value="Chromosome"/>
</dbReference>
<reference evidence="9" key="1">
    <citation type="journal article" date="2022" name="Int. J. Syst. Evol. Microbiol.">
        <title>Anaeromyxobacter oryzae sp. nov., Anaeromyxobacter diazotrophicus sp. nov. and Anaeromyxobacter paludicola sp. nov., isolated from paddy soils.</title>
        <authorList>
            <person name="Itoh H."/>
            <person name="Xu Z."/>
            <person name="Mise K."/>
            <person name="Masuda Y."/>
            <person name="Ushijima N."/>
            <person name="Hayakawa C."/>
            <person name="Shiratori Y."/>
            <person name="Senoo K."/>
        </authorList>
    </citation>
    <scope>NUCLEOTIDE SEQUENCE [LARGE SCALE GENOMIC DNA]</scope>
    <source>
        <strain evidence="9">Red232</strain>
    </source>
</reference>
<feature type="transmembrane region" description="Helical" evidence="7">
    <location>
        <begin position="396"/>
        <end position="417"/>
    </location>
</feature>
<keyword evidence="5 7" id="KW-1133">Transmembrane helix</keyword>
<protein>
    <submittedName>
        <fullName evidence="8">Molybdopterin oxidoreductase membrane subunit</fullName>
    </submittedName>
</protein>
<feature type="transmembrane region" description="Helical" evidence="7">
    <location>
        <begin position="207"/>
        <end position="226"/>
    </location>
</feature>
<evidence type="ECO:0000256" key="6">
    <source>
        <dbReference type="ARBA" id="ARBA00023136"/>
    </source>
</evidence>
<evidence type="ECO:0000256" key="2">
    <source>
        <dbReference type="ARBA" id="ARBA00008929"/>
    </source>
</evidence>
<keyword evidence="6 7" id="KW-0472">Membrane</keyword>
<dbReference type="PANTHER" id="PTHR43044">
    <property type="match status" value="1"/>
</dbReference>
<proteinExistence type="inferred from homology"/>
<evidence type="ECO:0000256" key="1">
    <source>
        <dbReference type="ARBA" id="ARBA00004651"/>
    </source>
</evidence>
<feature type="transmembrane region" description="Helical" evidence="7">
    <location>
        <begin position="96"/>
        <end position="118"/>
    </location>
</feature>
<feature type="transmembrane region" description="Helical" evidence="7">
    <location>
        <begin position="246"/>
        <end position="266"/>
    </location>
</feature>